<comment type="caution">
    <text evidence="11">The sequence shown here is derived from an EMBL/GenBank/DDBJ whole genome shotgun (WGS) entry which is preliminary data.</text>
</comment>
<keyword evidence="6 10" id="KW-1133">Transmembrane helix</keyword>
<dbReference type="InterPro" id="IPR024194">
    <property type="entry name" value="Ac/AlaTfrase_AlgI/DltB"/>
</dbReference>
<name>A0A9D1D8G6_9FIRM</name>
<gene>
    <name evidence="11" type="ORF">IAB31_03510</name>
</gene>
<dbReference type="InterPro" id="IPR004299">
    <property type="entry name" value="MBOAT_fam"/>
</dbReference>
<feature type="transmembrane region" description="Helical" evidence="10">
    <location>
        <begin position="151"/>
        <end position="171"/>
    </location>
</feature>
<evidence type="ECO:0000313" key="11">
    <source>
        <dbReference type="EMBL" id="HIR12974.1"/>
    </source>
</evidence>
<feature type="transmembrane region" description="Helical" evidence="10">
    <location>
        <begin position="446"/>
        <end position="465"/>
    </location>
</feature>
<dbReference type="PIRSF" id="PIRSF500217">
    <property type="entry name" value="AlgI"/>
    <property type="match status" value="1"/>
</dbReference>
<evidence type="ECO:0000256" key="5">
    <source>
        <dbReference type="ARBA" id="ARBA00022692"/>
    </source>
</evidence>
<accession>A0A9D1D8G6</accession>
<keyword evidence="7 9" id="KW-0472">Membrane</keyword>
<comment type="subcellular location">
    <subcellularLocation>
        <location evidence="1">Cell membrane</location>
        <topology evidence="1">Multi-pass membrane protein</topology>
    </subcellularLocation>
</comment>
<feature type="transmembrane region" description="Helical" evidence="10">
    <location>
        <begin position="120"/>
        <end position="139"/>
    </location>
</feature>
<sequence>MIFSTYQFIFLFLPITFFVYFFFNHFKYYSIAKIWLAVASLYFYGQGSPDFFVFFLASVTGNYLVGSCLGHLDGEQKAQRKLLLFIGVMANVALLGYYKYTDFFIENFNALTGTDFALKHIALPIGISFFTFQLIAFLVDAYRGETKQYDFINYLLFITFFPQLIVGPIIHHGEVVPQFENEKNLKLNYDNIAKGLFLFAIGCGKKIMLADPLTTNAQDFFANITDQLPLIESWYHSIEYTISYYFDLSGYADMAIGLGLMFNIIIPQNFDSPYKARNFQDYWRRWHITLSRFLSAYIFRSVYRKGNRWRNYYIATMVTFFVSGFWHGAGWTFIAWGIVNGVFVCIAAWMKRKNLKLPGVLAYPMTMLGVVLARVLFVSESFGDAWNVYKGMLNFNSLGSSLYEILRQGWGFLKNNGTTSLVLLAGLIICWFLPNSREMTERFKGGWKSVVFAGVLLVICIMQMNQVVQFLYFQF</sequence>
<evidence type="ECO:0000256" key="4">
    <source>
        <dbReference type="ARBA" id="ARBA00022679"/>
    </source>
</evidence>
<proteinExistence type="inferred from homology"/>
<evidence type="ECO:0000313" key="12">
    <source>
        <dbReference type="Proteomes" id="UP000886757"/>
    </source>
</evidence>
<feature type="transmembrane region" description="Helical" evidence="10">
    <location>
        <begin position="417"/>
        <end position="434"/>
    </location>
</feature>
<feature type="transmembrane region" description="Helical" evidence="10">
    <location>
        <begin position="6"/>
        <end position="23"/>
    </location>
</feature>
<reference evidence="11" key="1">
    <citation type="submission" date="2020-10" db="EMBL/GenBank/DDBJ databases">
        <authorList>
            <person name="Gilroy R."/>
        </authorList>
    </citation>
    <scope>NUCLEOTIDE SEQUENCE</scope>
    <source>
        <strain evidence="11">ChiSjej4B22-8148</strain>
    </source>
</reference>
<keyword evidence="5 10" id="KW-0812">Transmembrane</keyword>
<feature type="transmembrane region" description="Helical" evidence="10">
    <location>
        <begin position="333"/>
        <end position="350"/>
    </location>
</feature>
<dbReference type="PIRSF" id="PIRSF016636">
    <property type="entry name" value="AlgI_DltB"/>
    <property type="match status" value="1"/>
</dbReference>
<evidence type="ECO:0000256" key="1">
    <source>
        <dbReference type="ARBA" id="ARBA00004651"/>
    </source>
</evidence>
<keyword evidence="8 9" id="KW-0012">Acyltransferase</keyword>
<feature type="transmembrane region" description="Helical" evidence="10">
    <location>
        <begin position="244"/>
        <end position="266"/>
    </location>
</feature>
<organism evidence="11 12">
    <name type="scientific">Candidatus Choladousia intestinavium</name>
    <dbReference type="NCBI Taxonomy" id="2840727"/>
    <lineage>
        <taxon>Bacteria</taxon>
        <taxon>Bacillati</taxon>
        <taxon>Bacillota</taxon>
        <taxon>Clostridia</taxon>
        <taxon>Lachnospirales</taxon>
        <taxon>Lachnospiraceae</taxon>
        <taxon>Lachnospiraceae incertae sedis</taxon>
        <taxon>Candidatus Choladousia</taxon>
    </lineage>
</organism>
<dbReference type="GO" id="GO:0016746">
    <property type="term" value="F:acyltransferase activity"/>
    <property type="evidence" value="ECO:0007669"/>
    <property type="project" value="UniProtKB-KW"/>
</dbReference>
<evidence type="ECO:0000256" key="7">
    <source>
        <dbReference type="ARBA" id="ARBA00023136"/>
    </source>
</evidence>
<evidence type="ECO:0000256" key="3">
    <source>
        <dbReference type="ARBA" id="ARBA00022475"/>
    </source>
</evidence>
<dbReference type="AlphaFoldDB" id="A0A9D1D8G6"/>
<dbReference type="PANTHER" id="PTHR13285">
    <property type="entry name" value="ACYLTRANSFERASE"/>
    <property type="match status" value="1"/>
</dbReference>
<evidence type="ECO:0000256" key="9">
    <source>
        <dbReference type="PIRNR" id="PIRNR016636"/>
    </source>
</evidence>
<protein>
    <submittedName>
        <fullName evidence="11">MBOAT family protein</fullName>
    </submittedName>
</protein>
<dbReference type="InterPro" id="IPR051085">
    <property type="entry name" value="MB_O-acyltransferase"/>
</dbReference>
<dbReference type="GO" id="GO:0042121">
    <property type="term" value="P:alginic acid biosynthetic process"/>
    <property type="evidence" value="ECO:0007669"/>
    <property type="project" value="InterPro"/>
</dbReference>
<dbReference type="InterPro" id="IPR028362">
    <property type="entry name" value="AlgI"/>
</dbReference>
<comment type="similarity">
    <text evidence="2 9">Belongs to the membrane-bound acyltransferase family.</text>
</comment>
<keyword evidence="3 9" id="KW-1003">Cell membrane</keyword>
<reference evidence="11" key="2">
    <citation type="journal article" date="2021" name="PeerJ">
        <title>Extensive microbial diversity within the chicken gut microbiome revealed by metagenomics and culture.</title>
        <authorList>
            <person name="Gilroy R."/>
            <person name="Ravi A."/>
            <person name="Getino M."/>
            <person name="Pursley I."/>
            <person name="Horton D.L."/>
            <person name="Alikhan N.F."/>
            <person name="Baker D."/>
            <person name="Gharbi K."/>
            <person name="Hall N."/>
            <person name="Watson M."/>
            <person name="Adriaenssens E.M."/>
            <person name="Foster-Nyarko E."/>
            <person name="Jarju S."/>
            <person name="Secka A."/>
            <person name="Antonio M."/>
            <person name="Oren A."/>
            <person name="Chaudhuri R.R."/>
            <person name="La Ragione R."/>
            <person name="Hildebrand F."/>
            <person name="Pallen M.J."/>
        </authorList>
    </citation>
    <scope>NUCLEOTIDE SEQUENCE</scope>
    <source>
        <strain evidence="11">ChiSjej4B22-8148</strain>
    </source>
</reference>
<feature type="transmembrane region" description="Helical" evidence="10">
    <location>
        <begin position="357"/>
        <end position="377"/>
    </location>
</feature>
<dbReference type="Pfam" id="PF03062">
    <property type="entry name" value="MBOAT"/>
    <property type="match status" value="1"/>
</dbReference>
<feature type="transmembrane region" description="Helical" evidence="10">
    <location>
        <begin position="310"/>
        <end position="327"/>
    </location>
</feature>
<dbReference type="GO" id="GO:0005886">
    <property type="term" value="C:plasma membrane"/>
    <property type="evidence" value="ECO:0007669"/>
    <property type="project" value="UniProtKB-SubCell"/>
</dbReference>
<evidence type="ECO:0000256" key="8">
    <source>
        <dbReference type="ARBA" id="ARBA00023315"/>
    </source>
</evidence>
<feature type="transmembrane region" description="Helical" evidence="10">
    <location>
        <begin position="51"/>
        <end position="70"/>
    </location>
</feature>
<keyword evidence="4 9" id="KW-0808">Transferase</keyword>
<evidence type="ECO:0000256" key="10">
    <source>
        <dbReference type="SAM" id="Phobius"/>
    </source>
</evidence>
<dbReference type="EMBL" id="DVGK01000043">
    <property type="protein sequence ID" value="HIR12974.1"/>
    <property type="molecule type" value="Genomic_DNA"/>
</dbReference>
<dbReference type="Proteomes" id="UP000886757">
    <property type="component" value="Unassembled WGS sequence"/>
</dbReference>
<evidence type="ECO:0000256" key="2">
    <source>
        <dbReference type="ARBA" id="ARBA00010323"/>
    </source>
</evidence>
<dbReference type="PANTHER" id="PTHR13285:SF23">
    <property type="entry name" value="TEICHOIC ACID D-ALANYLTRANSFERASE"/>
    <property type="match status" value="1"/>
</dbReference>
<feature type="transmembrane region" description="Helical" evidence="10">
    <location>
        <begin position="82"/>
        <end position="100"/>
    </location>
</feature>
<evidence type="ECO:0000256" key="6">
    <source>
        <dbReference type="ARBA" id="ARBA00022989"/>
    </source>
</evidence>